<keyword evidence="2" id="KW-0808">Transferase</keyword>
<dbReference type="EMBL" id="SCEB01214547">
    <property type="protein sequence ID" value="RXM34711.1"/>
    <property type="molecule type" value="Genomic_DNA"/>
</dbReference>
<evidence type="ECO:0000256" key="1">
    <source>
        <dbReference type="SAM" id="MobiDB-lite"/>
    </source>
</evidence>
<organism evidence="2 3">
    <name type="scientific">Acipenser ruthenus</name>
    <name type="common">Sterlet sturgeon</name>
    <dbReference type="NCBI Taxonomy" id="7906"/>
    <lineage>
        <taxon>Eukaryota</taxon>
        <taxon>Metazoa</taxon>
        <taxon>Chordata</taxon>
        <taxon>Craniata</taxon>
        <taxon>Vertebrata</taxon>
        <taxon>Euteleostomi</taxon>
        <taxon>Actinopterygii</taxon>
        <taxon>Chondrostei</taxon>
        <taxon>Acipenseriformes</taxon>
        <taxon>Acipenseridae</taxon>
        <taxon>Acipenser</taxon>
    </lineage>
</organism>
<proteinExistence type="predicted"/>
<gene>
    <name evidence="2" type="ORF">EOD39_13821</name>
</gene>
<keyword evidence="3" id="KW-1185">Reference proteome</keyword>
<name>A0A444UHS4_ACIRT</name>
<dbReference type="Gene3D" id="3.30.200.20">
    <property type="entry name" value="Phosphorylase Kinase, domain 1"/>
    <property type="match status" value="1"/>
</dbReference>
<evidence type="ECO:0000313" key="2">
    <source>
        <dbReference type="EMBL" id="RXM34711.1"/>
    </source>
</evidence>
<feature type="region of interest" description="Disordered" evidence="1">
    <location>
        <begin position="62"/>
        <end position="94"/>
    </location>
</feature>
<dbReference type="Proteomes" id="UP000289886">
    <property type="component" value="Unassembled WGS sequence"/>
</dbReference>
<dbReference type="GO" id="GO:0016301">
    <property type="term" value="F:kinase activity"/>
    <property type="evidence" value="ECO:0007669"/>
    <property type="project" value="UniProtKB-KW"/>
</dbReference>
<comment type="caution">
    <text evidence="2">The sequence shown here is derived from an EMBL/GenBank/DDBJ whole genome shotgun (WGS) entry which is preliminary data.</text>
</comment>
<dbReference type="AlphaFoldDB" id="A0A444UHS4"/>
<protein>
    <submittedName>
        <fullName evidence="2">Mitogen-activated protein kinase kinase kinase kinase 3</fullName>
    </submittedName>
</protein>
<evidence type="ECO:0000313" key="3">
    <source>
        <dbReference type="Proteomes" id="UP000289886"/>
    </source>
</evidence>
<reference evidence="2 3" key="1">
    <citation type="submission" date="2019-01" db="EMBL/GenBank/DDBJ databases">
        <title>Draft Genome and Complete Hox-Cluster Characterization of the Sterlet Sturgeon (Acipenser ruthenus).</title>
        <authorList>
            <person name="Wei Q."/>
        </authorList>
    </citation>
    <scope>NUCLEOTIDE SEQUENCE [LARGE SCALE GENOMIC DNA]</scope>
    <source>
        <strain evidence="2">WHYD16114868_AA</strain>
        <tissue evidence="2">Blood</tissue>
    </source>
</reference>
<sequence>MDPQNRAALDISTRNPQDDFEILHRVGGGTYGEVYKPHVSLYEADVFLPRRKVTRQLIEEIMDSPAPPPRPKPVKMKVNRYPPHLLNSNGNQTPIAQQCDPFQAQNKRTGDMTAIKIIKMEPARGCVVFALLLQVQLARLRKRIPSR</sequence>
<accession>A0A444UHS4</accession>
<keyword evidence="2" id="KW-0418">Kinase</keyword>